<dbReference type="GO" id="GO:0008615">
    <property type="term" value="P:pyridoxine biosynthetic process"/>
    <property type="evidence" value="ECO:0007669"/>
    <property type="project" value="UniProtKB-UniRule"/>
</dbReference>
<dbReference type="PANTHER" id="PTHR10851:SF0">
    <property type="entry name" value="PYRIDOXINE-5'-PHOSPHATE OXIDASE"/>
    <property type="match status" value="1"/>
</dbReference>
<comment type="function">
    <text evidence="7">Catalyzes the oxidation of either pyridoxine 5'-phosphate (PNP) or pyridoxamine 5'-phosphate (PMP) into pyridoxal 5'-phosphate (PLP).</text>
</comment>
<sequence length="215" mass="25098">MNNKEQNLSDIRNEYKLKILSESDVKENPLDQFQEWLDLAVKSNLYEPTAMTLSTCDSRCRPSSRIVLLKGLDEGLVFFTNYESKKGKLIAENPFAAVLFFWPELERQVRVEGKVVKVSHEESDKYFYSRPKASQIGAIVSPQSKIISSRSDLDSMFEKSLADHENKEVKRPEHWGGYRIIPEYFEFWQGRSGRLHDRIFYQRENNGWIKGRLAP</sequence>
<dbReference type="NCBIfam" id="TIGR00558">
    <property type="entry name" value="pdxH"/>
    <property type="match status" value="1"/>
</dbReference>
<feature type="binding site" evidence="7 8">
    <location>
        <position position="130"/>
    </location>
    <ligand>
        <name>substrate</name>
    </ligand>
</feature>
<gene>
    <name evidence="7" type="primary">pdxH</name>
    <name evidence="12" type="ORF">MYP_2644</name>
</gene>
<keyword evidence="5 7" id="KW-0560">Oxidoreductase</keyword>
<feature type="binding site" evidence="7 9">
    <location>
        <position position="198"/>
    </location>
    <ligand>
        <name>FMN</name>
        <dbReference type="ChEBI" id="CHEBI:58210"/>
    </ligand>
</feature>
<evidence type="ECO:0000256" key="2">
    <source>
        <dbReference type="ARBA" id="ARBA00011738"/>
    </source>
</evidence>
<evidence type="ECO:0000313" key="13">
    <source>
        <dbReference type="Proteomes" id="UP000030185"/>
    </source>
</evidence>
<dbReference type="Proteomes" id="UP000030185">
    <property type="component" value="Unassembled WGS sequence"/>
</dbReference>
<organism evidence="12 13">
    <name type="scientific">Sporocytophaga myxococcoides</name>
    <dbReference type="NCBI Taxonomy" id="153721"/>
    <lineage>
        <taxon>Bacteria</taxon>
        <taxon>Pseudomonadati</taxon>
        <taxon>Bacteroidota</taxon>
        <taxon>Cytophagia</taxon>
        <taxon>Cytophagales</taxon>
        <taxon>Cytophagaceae</taxon>
        <taxon>Sporocytophaga</taxon>
    </lineage>
</organism>
<feature type="domain" description="Pyridoxine 5'-phosphate oxidase dimerisation C-terminal" evidence="11">
    <location>
        <begin position="175"/>
        <end position="215"/>
    </location>
</feature>
<comment type="similarity">
    <text evidence="1 7">Belongs to the pyridoxamine 5'-phosphate oxidase family.</text>
</comment>
<dbReference type="eggNOG" id="COG0259">
    <property type="taxonomic scope" value="Bacteria"/>
</dbReference>
<comment type="pathway">
    <text evidence="7">Cofactor metabolism; pyridoxal 5'-phosphate salvage; pyridoxal 5'-phosphate from pyridoxamine 5'-phosphate: step 1/1.</text>
</comment>
<evidence type="ECO:0000256" key="9">
    <source>
        <dbReference type="PIRSR" id="PIRSR000190-2"/>
    </source>
</evidence>
<feature type="binding site" evidence="8">
    <location>
        <begin position="12"/>
        <end position="15"/>
    </location>
    <ligand>
        <name>substrate</name>
    </ligand>
</feature>
<dbReference type="EC" id="1.4.3.5" evidence="7"/>
<feature type="binding site" evidence="7 8">
    <location>
        <begin position="194"/>
        <end position="196"/>
    </location>
    <ligand>
        <name>substrate</name>
    </ligand>
</feature>
<name>A0A098LER4_9BACT</name>
<dbReference type="SUPFAM" id="SSF50475">
    <property type="entry name" value="FMN-binding split barrel"/>
    <property type="match status" value="1"/>
</dbReference>
<dbReference type="OrthoDB" id="9780392at2"/>
<dbReference type="PANTHER" id="PTHR10851">
    <property type="entry name" value="PYRIDOXINE-5-PHOSPHATE OXIDASE"/>
    <property type="match status" value="1"/>
</dbReference>
<dbReference type="InterPro" id="IPR011576">
    <property type="entry name" value="Pyridox_Oxase_N"/>
</dbReference>
<dbReference type="RefSeq" id="WP_045464086.1">
    <property type="nucleotide sequence ID" value="NZ_BBLT01000005.1"/>
</dbReference>
<evidence type="ECO:0000256" key="4">
    <source>
        <dbReference type="ARBA" id="ARBA00022643"/>
    </source>
</evidence>
<dbReference type="FunFam" id="2.30.110.10:FF:000020">
    <property type="entry name" value="PNPO isoform 11"/>
    <property type="match status" value="1"/>
</dbReference>
<evidence type="ECO:0000256" key="1">
    <source>
        <dbReference type="ARBA" id="ARBA00007301"/>
    </source>
</evidence>
<feature type="binding site" evidence="7 9">
    <location>
        <begin position="143"/>
        <end position="144"/>
    </location>
    <ligand>
        <name>FMN</name>
        <dbReference type="ChEBI" id="CHEBI:58210"/>
    </ligand>
</feature>
<dbReference type="NCBIfam" id="NF004231">
    <property type="entry name" value="PRK05679.1"/>
    <property type="match status" value="1"/>
</dbReference>
<dbReference type="HAMAP" id="MF_01629">
    <property type="entry name" value="PdxH"/>
    <property type="match status" value="1"/>
</dbReference>
<feature type="binding site" evidence="7 9">
    <location>
        <begin position="65"/>
        <end position="70"/>
    </location>
    <ligand>
        <name>FMN</name>
        <dbReference type="ChEBI" id="CHEBI:58210"/>
    </ligand>
</feature>
<comment type="caution">
    <text evidence="12">The sequence shown here is derived from an EMBL/GenBank/DDBJ whole genome shotgun (WGS) entry which is preliminary data.</text>
</comment>
<dbReference type="STRING" id="153721.MYP_2644"/>
<feature type="binding site" evidence="7 9">
    <location>
        <begin position="79"/>
        <end position="80"/>
    </location>
    <ligand>
        <name>FMN</name>
        <dbReference type="ChEBI" id="CHEBI:58210"/>
    </ligand>
</feature>
<evidence type="ECO:0000256" key="5">
    <source>
        <dbReference type="ARBA" id="ARBA00023002"/>
    </source>
</evidence>
<dbReference type="AlphaFoldDB" id="A0A098LER4"/>
<keyword evidence="4 7" id="KW-0288">FMN</keyword>
<feature type="binding site" evidence="7 8">
    <location>
        <position position="134"/>
    </location>
    <ligand>
        <name>substrate</name>
    </ligand>
</feature>
<evidence type="ECO:0000259" key="10">
    <source>
        <dbReference type="Pfam" id="PF01243"/>
    </source>
</evidence>
<accession>A0A098LER4</accession>
<feature type="binding site" evidence="7 8">
    <location>
        <position position="126"/>
    </location>
    <ligand>
        <name>substrate</name>
    </ligand>
</feature>
<protein>
    <recommendedName>
        <fullName evidence="7">Pyridoxine/pyridoxamine 5'-phosphate oxidase</fullName>
        <ecNumber evidence="7">1.4.3.5</ecNumber>
    </recommendedName>
    <alternativeName>
        <fullName evidence="7">PNP/PMP oxidase</fullName>
        <shortName evidence="7">PNPOx</shortName>
    </alternativeName>
    <alternativeName>
        <fullName evidence="7">Pyridoxal 5'-phosphate synthase</fullName>
    </alternativeName>
</protein>
<feature type="binding site" evidence="7 9">
    <location>
        <position position="85"/>
    </location>
    <ligand>
        <name>FMN</name>
        <dbReference type="ChEBI" id="CHEBI:58210"/>
    </ligand>
</feature>
<comment type="cofactor">
    <cofactor evidence="7 9">
        <name>FMN</name>
        <dbReference type="ChEBI" id="CHEBI:58210"/>
    </cofactor>
    <text evidence="7 9">Binds 1 FMN per subunit.</text>
</comment>
<keyword evidence="3 7" id="KW-0285">Flavoprotein</keyword>
<dbReference type="GO" id="GO:0004733">
    <property type="term" value="F:pyridoxamine phosphate oxidase activity"/>
    <property type="evidence" value="ECO:0007669"/>
    <property type="project" value="UniProtKB-UniRule"/>
</dbReference>
<proteinExistence type="inferred from homology"/>
<dbReference type="GO" id="GO:0010181">
    <property type="term" value="F:FMN binding"/>
    <property type="evidence" value="ECO:0007669"/>
    <property type="project" value="UniProtKB-UniRule"/>
</dbReference>
<feature type="binding site" evidence="7 9">
    <location>
        <position position="188"/>
    </location>
    <ligand>
        <name>FMN</name>
        <dbReference type="ChEBI" id="CHEBI:58210"/>
    </ligand>
</feature>
<feature type="binding site" evidence="7 9">
    <location>
        <position position="108"/>
    </location>
    <ligand>
        <name>FMN</name>
        <dbReference type="ChEBI" id="CHEBI:58210"/>
    </ligand>
</feature>
<feature type="binding site" evidence="7 9">
    <location>
        <position position="86"/>
    </location>
    <ligand>
        <name>FMN</name>
        <dbReference type="ChEBI" id="CHEBI:58210"/>
    </ligand>
</feature>
<dbReference type="EMBL" id="BBLT01000005">
    <property type="protein sequence ID" value="GAL85415.1"/>
    <property type="molecule type" value="Genomic_DNA"/>
</dbReference>
<evidence type="ECO:0000259" key="11">
    <source>
        <dbReference type="Pfam" id="PF10590"/>
    </source>
</evidence>
<evidence type="ECO:0000256" key="6">
    <source>
        <dbReference type="ARBA" id="ARBA00023096"/>
    </source>
</evidence>
<comment type="catalytic activity">
    <reaction evidence="7">
        <text>pyridoxamine 5'-phosphate + O2 + H2O = pyridoxal 5'-phosphate + H2O2 + NH4(+)</text>
        <dbReference type="Rhea" id="RHEA:15817"/>
        <dbReference type="ChEBI" id="CHEBI:15377"/>
        <dbReference type="ChEBI" id="CHEBI:15379"/>
        <dbReference type="ChEBI" id="CHEBI:16240"/>
        <dbReference type="ChEBI" id="CHEBI:28938"/>
        <dbReference type="ChEBI" id="CHEBI:58451"/>
        <dbReference type="ChEBI" id="CHEBI:597326"/>
        <dbReference type="EC" id="1.4.3.5"/>
    </reaction>
</comment>
<dbReference type="Gene3D" id="2.30.110.10">
    <property type="entry name" value="Electron Transport, Fmn-binding Protein, Chain A"/>
    <property type="match status" value="1"/>
</dbReference>
<dbReference type="InterPro" id="IPR019576">
    <property type="entry name" value="Pyridoxamine_oxidase_dimer_C"/>
</dbReference>
<dbReference type="PIRSF" id="PIRSF000190">
    <property type="entry name" value="Pyd_amn-ph_oxd"/>
    <property type="match status" value="1"/>
</dbReference>
<feature type="binding site" evidence="7 8">
    <location>
        <position position="70"/>
    </location>
    <ligand>
        <name>substrate</name>
    </ligand>
</feature>
<reference evidence="12 13" key="1">
    <citation type="submission" date="2014-09" db="EMBL/GenBank/DDBJ databases">
        <title>Sporocytophaga myxococcoides PG-01 genome sequencing.</title>
        <authorList>
            <person name="Liu L."/>
            <person name="Gao P.J."/>
            <person name="Chen G.J."/>
            <person name="Wang L.S."/>
        </authorList>
    </citation>
    <scope>NUCLEOTIDE SEQUENCE [LARGE SCALE GENOMIC DNA]</scope>
    <source>
        <strain evidence="12 13">PG-01</strain>
    </source>
</reference>
<dbReference type="Pfam" id="PF01243">
    <property type="entry name" value="PNPOx_N"/>
    <property type="match status" value="1"/>
</dbReference>
<keyword evidence="6 7" id="KW-0664">Pyridoxine biosynthesis</keyword>
<evidence type="ECO:0000256" key="8">
    <source>
        <dbReference type="PIRSR" id="PIRSR000190-1"/>
    </source>
</evidence>
<dbReference type="UniPathway" id="UPA01068">
    <property type="reaction ID" value="UER00304"/>
</dbReference>
<evidence type="ECO:0000313" key="12">
    <source>
        <dbReference type="EMBL" id="GAL85415.1"/>
    </source>
</evidence>
<evidence type="ECO:0000256" key="7">
    <source>
        <dbReference type="HAMAP-Rule" id="MF_01629"/>
    </source>
</evidence>
<dbReference type="PROSITE" id="PS01064">
    <property type="entry name" value="PYRIDOX_OXIDASE"/>
    <property type="match status" value="1"/>
</dbReference>
<comment type="subunit">
    <text evidence="2 7">Homodimer.</text>
</comment>
<comment type="pathway">
    <text evidence="7">Cofactor metabolism; pyridoxal 5'-phosphate salvage; pyridoxal 5'-phosphate from pyridoxine 5'-phosphate: step 1/1.</text>
</comment>
<dbReference type="Pfam" id="PF10590">
    <property type="entry name" value="PNP_phzG_C"/>
    <property type="match status" value="1"/>
</dbReference>
<comment type="catalytic activity">
    <reaction evidence="7">
        <text>pyridoxine 5'-phosphate + O2 = pyridoxal 5'-phosphate + H2O2</text>
        <dbReference type="Rhea" id="RHEA:15149"/>
        <dbReference type="ChEBI" id="CHEBI:15379"/>
        <dbReference type="ChEBI" id="CHEBI:16240"/>
        <dbReference type="ChEBI" id="CHEBI:58589"/>
        <dbReference type="ChEBI" id="CHEBI:597326"/>
        <dbReference type="EC" id="1.4.3.5"/>
    </reaction>
</comment>
<dbReference type="InterPro" id="IPR019740">
    <property type="entry name" value="Pyridox_Oxase_CS"/>
</dbReference>
<feature type="domain" description="Pyridoxamine 5'-phosphate oxidase N-terminal" evidence="10">
    <location>
        <begin position="40"/>
        <end position="151"/>
    </location>
</feature>
<dbReference type="InterPro" id="IPR012349">
    <property type="entry name" value="Split_barrel_FMN-bd"/>
</dbReference>
<evidence type="ECO:0000256" key="3">
    <source>
        <dbReference type="ARBA" id="ARBA00022630"/>
    </source>
</evidence>
<dbReference type="InterPro" id="IPR000659">
    <property type="entry name" value="Pyridox_Oxase"/>
</dbReference>
<keyword evidence="13" id="KW-1185">Reference proteome</keyword>